<organism evidence="1 2">
    <name type="scientific">Smallanthus sonchifolius</name>
    <dbReference type="NCBI Taxonomy" id="185202"/>
    <lineage>
        <taxon>Eukaryota</taxon>
        <taxon>Viridiplantae</taxon>
        <taxon>Streptophyta</taxon>
        <taxon>Embryophyta</taxon>
        <taxon>Tracheophyta</taxon>
        <taxon>Spermatophyta</taxon>
        <taxon>Magnoliopsida</taxon>
        <taxon>eudicotyledons</taxon>
        <taxon>Gunneridae</taxon>
        <taxon>Pentapetalae</taxon>
        <taxon>asterids</taxon>
        <taxon>campanulids</taxon>
        <taxon>Asterales</taxon>
        <taxon>Asteraceae</taxon>
        <taxon>Asteroideae</taxon>
        <taxon>Heliantheae alliance</taxon>
        <taxon>Millerieae</taxon>
        <taxon>Smallanthus</taxon>
    </lineage>
</organism>
<reference evidence="2" key="1">
    <citation type="journal article" date="2022" name="Mol. Ecol. Resour.">
        <title>The genomes of chicory, endive, great burdock and yacon provide insights into Asteraceae palaeo-polyploidization history and plant inulin production.</title>
        <authorList>
            <person name="Fan W."/>
            <person name="Wang S."/>
            <person name="Wang H."/>
            <person name="Wang A."/>
            <person name="Jiang F."/>
            <person name="Liu H."/>
            <person name="Zhao H."/>
            <person name="Xu D."/>
            <person name="Zhang Y."/>
        </authorList>
    </citation>
    <scope>NUCLEOTIDE SEQUENCE [LARGE SCALE GENOMIC DNA]</scope>
    <source>
        <strain evidence="2">cv. Yunnan</strain>
    </source>
</reference>
<dbReference type="Proteomes" id="UP001056120">
    <property type="component" value="Linkage Group LG12"/>
</dbReference>
<sequence>MLRVICMPTGSRMVIRYGICMVNDVGQCSNPVPSQHVGQDTDDEDLGEYSGYDQMVMESMHQNHHPYYHQGEQDPNQTAETFYTMLRQANEPLWDGSDASTLSATRLLNWKSDCISYTYV</sequence>
<gene>
    <name evidence="1" type="ORF">L1987_35673</name>
</gene>
<comment type="caution">
    <text evidence="1">The sequence shown here is derived from an EMBL/GenBank/DDBJ whole genome shotgun (WGS) entry which is preliminary data.</text>
</comment>
<accession>A0ACB9HCS4</accession>
<evidence type="ECO:0000313" key="2">
    <source>
        <dbReference type="Proteomes" id="UP001056120"/>
    </source>
</evidence>
<keyword evidence="2" id="KW-1185">Reference proteome</keyword>
<protein>
    <submittedName>
        <fullName evidence="1">Uncharacterized protein</fullName>
    </submittedName>
</protein>
<name>A0ACB9HCS4_9ASTR</name>
<reference evidence="1 2" key="2">
    <citation type="journal article" date="2022" name="Mol. Ecol. Resour.">
        <title>The genomes of chicory, endive, great burdock and yacon provide insights into Asteraceae paleo-polyploidization history and plant inulin production.</title>
        <authorList>
            <person name="Fan W."/>
            <person name="Wang S."/>
            <person name="Wang H."/>
            <person name="Wang A."/>
            <person name="Jiang F."/>
            <person name="Liu H."/>
            <person name="Zhao H."/>
            <person name="Xu D."/>
            <person name="Zhang Y."/>
        </authorList>
    </citation>
    <scope>NUCLEOTIDE SEQUENCE [LARGE SCALE GENOMIC DNA]</scope>
    <source>
        <strain evidence="2">cv. Yunnan</strain>
        <tissue evidence="1">Leaves</tissue>
    </source>
</reference>
<evidence type="ECO:0000313" key="1">
    <source>
        <dbReference type="EMBL" id="KAI3793061.1"/>
    </source>
</evidence>
<dbReference type="EMBL" id="CM042029">
    <property type="protein sequence ID" value="KAI3793061.1"/>
    <property type="molecule type" value="Genomic_DNA"/>
</dbReference>
<proteinExistence type="predicted"/>